<dbReference type="RefSeq" id="WP_054749209.1">
    <property type="nucleotide sequence ID" value="NZ_AYZK01000001.1"/>
</dbReference>
<feature type="domain" description="SprT-like" evidence="1">
    <location>
        <begin position="4"/>
        <end position="147"/>
    </location>
</feature>
<reference evidence="2 3" key="1">
    <citation type="journal article" date="2015" name="Genome Announc.">
        <title>Expanding the biotechnology potential of lactobacilli through comparative genomics of 213 strains and associated genera.</title>
        <authorList>
            <person name="Sun Z."/>
            <person name="Harris H.M."/>
            <person name="McCann A."/>
            <person name="Guo C."/>
            <person name="Argimon S."/>
            <person name="Zhang W."/>
            <person name="Yang X."/>
            <person name="Jeffery I.B."/>
            <person name="Cooney J.C."/>
            <person name="Kagawa T.F."/>
            <person name="Liu W."/>
            <person name="Song Y."/>
            <person name="Salvetti E."/>
            <person name="Wrobel A."/>
            <person name="Rasinkangas P."/>
            <person name="Parkhill J."/>
            <person name="Rea M.C."/>
            <person name="O'Sullivan O."/>
            <person name="Ritari J."/>
            <person name="Douillard F.P."/>
            <person name="Paul Ross R."/>
            <person name="Yang R."/>
            <person name="Briner A.E."/>
            <person name="Felis G.E."/>
            <person name="de Vos W.M."/>
            <person name="Barrangou R."/>
            <person name="Klaenhammer T.R."/>
            <person name="Caufield P.W."/>
            <person name="Cui Y."/>
            <person name="Zhang H."/>
            <person name="O'Toole P.W."/>
        </authorList>
    </citation>
    <scope>NUCLEOTIDE SEQUENCE [LARGE SCALE GENOMIC DNA]</scope>
    <source>
        <strain evidence="2 3">DSM 22698</strain>
    </source>
</reference>
<dbReference type="AlphaFoldDB" id="A0A0R2C8Z6"/>
<protein>
    <submittedName>
        <fullName evidence="2">SprT family peptidase</fullName>
    </submittedName>
</protein>
<comment type="caution">
    <text evidence="2">The sequence shown here is derived from an EMBL/GenBank/DDBJ whole genome shotgun (WGS) entry which is preliminary data.</text>
</comment>
<dbReference type="Pfam" id="PF10263">
    <property type="entry name" value="SprT-like"/>
    <property type="match status" value="1"/>
</dbReference>
<dbReference type="STRING" id="1423810.FD19_GL000101"/>
<evidence type="ECO:0000313" key="3">
    <source>
        <dbReference type="Proteomes" id="UP000051789"/>
    </source>
</evidence>
<name>A0A0R2C8Z6_9LACO</name>
<dbReference type="OrthoDB" id="9799909at2"/>
<dbReference type="GO" id="GO:0006950">
    <property type="term" value="P:response to stress"/>
    <property type="evidence" value="ECO:0007669"/>
    <property type="project" value="UniProtKB-ARBA"/>
</dbReference>
<sequence length="151" mass="17698">MNAKELQDLVERVSAQDFGRPFTDQAVFNGRLRTTGGRFFPGDMHLEFNTRMFAVVDHATQVGIIRHELTHYHLYRAHRGYKHRDRDFRRLLQQVDGLRYAPALTSGRPQSTLLYRCTRCGAEYPRRRHINTKRYVCSRCHGRLVLVNKPG</sequence>
<proteinExistence type="predicted"/>
<dbReference type="Proteomes" id="UP000051789">
    <property type="component" value="Unassembled WGS sequence"/>
</dbReference>
<dbReference type="InterPro" id="IPR035240">
    <property type="entry name" value="SprT_Zn_ribbon"/>
</dbReference>
<accession>A0A0R2C8Z6</accession>
<dbReference type="Pfam" id="PF17283">
    <property type="entry name" value="Zn_ribbon_SprT"/>
    <property type="match status" value="1"/>
</dbReference>
<dbReference type="PATRIC" id="fig|1423810.4.peg.102"/>
<dbReference type="EMBL" id="AYZK01000001">
    <property type="protein sequence ID" value="KRM87824.1"/>
    <property type="molecule type" value="Genomic_DNA"/>
</dbReference>
<dbReference type="InterPro" id="IPR006640">
    <property type="entry name" value="SprT-like_domain"/>
</dbReference>
<dbReference type="NCBIfam" id="NF003339">
    <property type="entry name" value="PRK04351.1"/>
    <property type="match status" value="1"/>
</dbReference>
<organism evidence="2 3">
    <name type="scientific">Lacticaseibacillus thailandensis DSM 22698 = JCM 13996</name>
    <dbReference type="NCBI Taxonomy" id="1423810"/>
    <lineage>
        <taxon>Bacteria</taxon>
        <taxon>Bacillati</taxon>
        <taxon>Bacillota</taxon>
        <taxon>Bacilli</taxon>
        <taxon>Lactobacillales</taxon>
        <taxon>Lactobacillaceae</taxon>
        <taxon>Lacticaseibacillus</taxon>
    </lineage>
</organism>
<dbReference type="SMART" id="SM00731">
    <property type="entry name" value="SprT"/>
    <property type="match status" value="1"/>
</dbReference>
<keyword evidence="3" id="KW-1185">Reference proteome</keyword>
<gene>
    <name evidence="2" type="ORF">FD19_GL000101</name>
</gene>
<evidence type="ECO:0000313" key="2">
    <source>
        <dbReference type="EMBL" id="KRM87824.1"/>
    </source>
</evidence>
<evidence type="ECO:0000259" key="1">
    <source>
        <dbReference type="SMART" id="SM00731"/>
    </source>
</evidence>